<sequence length="277" mass="31336">MREEALRRREQCFCECTPSALKCFDKVLPSALKMRERYGGSSALKTATFCPEEDRGSATEEGSSALRLFTFCPEEERGSATEEGSSALTSATFCPEEERGSAKKESWFARTFPRLQSSRTSVSPQDEKQAIEERQRAEKKWKPYYDLKRPGILSKSEDVHWYLPFATFMLVFIHPTCGTTMLQLFNCEQLYFQESGMTYFLVLDRQVECFTAQWYGLALMATVILVTYIIGMPLALAVGLNQLHSKKRVLWGQEVSHGVIQCLMGFGSISWGLGSVT</sequence>
<keyword evidence="1" id="KW-0472">Membrane</keyword>
<feature type="transmembrane region" description="Helical" evidence="1">
    <location>
        <begin position="161"/>
        <end position="185"/>
    </location>
</feature>
<proteinExistence type="predicted"/>
<feature type="non-terminal residue" evidence="2">
    <location>
        <position position="277"/>
    </location>
</feature>
<keyword evidence="3" id="KW-1185">Reference proteome</keyword>
<gene>
    <name evidence="2" type="ORF">CYMTET_22328</name>
</gene>
<evidence type="ECO:0000313" key="3">
    <source>
        <dbReference type="Proteomes" id="UP001190700"/>
    </source>
</evidence>
<evidence type="ECO:0008006" key="4">
    <source>
        <dbReference type="Google" id="ProtNLM"/>
    </source>
</evidence>
<keyword evidence="1" id="KW-0812">Transmembrane</keyword>
<name>A0AAE0L291_9CHLO</name>
<dbReference type="EMBL" id="LGRX02011137">
    <property type="protein sequence ID" value="KAK3269222.1"/>
    <property type="molecule type" value="Genomic_DNA"/>
</dbReference>
<protein>
    <recommendedName>
        <fullName evidence="4">Transmembrane protein</fullName>
    </recommendedName>
</protein>
<keyword evidence="1" id="KW-1133">Transmembrane helix</keyword>
<evidence type="ECO:0000256" key="1">
    <source>
        <dbReference type="SAM" id="Phobius"/>
    </source>
</evidence>
<comment type="caution">
    <text evidence="2">The sequence shown here is derived from an EMBL/GenBank/DDBJ whole genome shotgun (WGS) entry which is preliminary data.</text>
</comment>
<evidence type="ECO:0000313" key="2">
    <source>
        <dbReference type="EMBL" id="KAK3269222.1"/>
    </source>
</evidence>
<dbReference type="Proteomes" id="UP001190700">
    <property type="component" value="Unassembled WGS sequence"/>
</dbReference>
<accession>A0AAE0L291</accession>
<reference evidence="2 3" key="1">
    <citation type="journal article" date="2015" name="Genome Biol. Evol.">
        <title>Comparative Genomics of a Bacterivorous Green Alga Reveals Evolutionary Causalities and Consequences of Phago-Mixotrophic Mode of Nutrition.</title>
        <authorList>
            <person name="Burns J.A."/>
            <person name="Paasch A."/>
            <person name="Narechania A."/>
            <person name="Kim E."/>
        </authorList>
    </citation>
    <scope>NUCLEOTIDE SEQUENCE [LARGE SCALE GENOMIC DNA]</scope>
    <source>
        <strain evidence="2 3">PLY_AMNH</strain>
    </source>
</reference>
<organism evidence="2 3">
    <name type="scientific">Cymbomonas tetramitiformis</name>
    <dbReference type="NCBI Taxonomy" id="36881"/>
    <lineage>
        <taxon>Eukaryota</taxon>
        <taxon>Viridiplantae</taxon>
        <taxon>Chlorophyta</taxon>
        <taxon>Pyramimonadophyceae</taxon>
        <taxon>Pyramimonadales</taxon>
        <taxon>Pyramimonadaceae</taxon>
        <taxon>Cymbomonas</taxon>
    </lineage>
</organism>
<dbReference type="AlphaFoldDB" id="A0AAE0L291"/>
<feature type="transmembrane region" description="Helical" evidence="1">
    <location>
        <begin position="214"/>
        <end position="238"/>
    </location>
</feature>